<reference evidence="2" key="1">
    <citation type="journal article" date="2019" name="Int. J. Syst. Evol. Microbiol.">
        <title>The Global Catalogue of Microorganisms (GCM) 10K type strain sequencing project: providing services to taxonomists for standard genome sequencing and annotation.</title>
        <authorList>
            <consortium name="The Broad Institute Genomics Platform"/>
            <consortium name="The Broad Institute Genome Sequencing Center for Infectious Disease"/>
            <person name="Wu L."/>
            <person name="Ma J."/>
        </authorList>
    </citation>
    <scope>NUCLEOTIDE SEQUENCE [LARGE SCALE GENOMIC DNA]</scope>
    <source>
        <strain evidence="2">JCM 17543</strain>
    </source>
</reference>
<sequence length="179" mass="20024">MTTDAPIFTVGHSTRSIPQFVELLRAGQVSLVVDVRTVPRSRRNPQYNEDVLGAELSQYQLGYARIAALGGLRGRSPEVPASTNAFWENKSFHNYADYALSDQFAAGLAELLELARERRCAIMCAEAVWWRCHRRIIADYLLARGRTVLHLMGDDRVQPARLTPGAEPRDGKVLYPARG</sequence>
<dbReference type="PANTHER" id="PTHR39337">
    <property type="entry name" value="BLR5642 PROTEIN"/>
    <property type="match status" value="1"/>
</dbReference>
<dbReference type="Proteomes" id="UP001500827">
    <property type="component" value="Unassembled WGS sequence"/>
</dbReference>
<gene>
    <name evidence="1" type="ORF">GCM10022276_23020</name>
</gene>
<comment type="caution">
    <text evidence="1">The sequence shown here is derived from an EMBL/GenBank/DDBJ whole genome shotgun (WGS) entry which is preliminary data.</text>
</comment>
<dbReference type="Pfam" id="PF04343">
    <property type="entry name" value="DUF488"/>
    <property type="match status" value="1"/>
</dbReference>
<dbReference type="PANTHER" id="PTHR39337:SF1">
    <property type="entry name" value="BLR5642 PROTEIN"/>
    <property type="match status" value="1"/>
</dbReference>
<protein>
    <submittedName>
        <fullName evidence="1">DUF488 domain-containing protein</fullName>
    </submittedName>
</protein>
<keyword evidence="2" id="KW-1185">Reference proteome</keyword>
<dbReference type="InterPro" id="IPR014519">
    <property type="entry name" value="UCP024492"/>
</dbReference>
<evidence type="ECO:0000313" key="1">
    <source>
        <dbReference type="EMBL" id="GAA3903753.1"/>
    </source>
</evidence>
<organism evidence="1 2">
    <name type="scientific">Sphingomonas limnosediminicola</name>
    <dbReference type="NCBI Taxonomy" id="940133"/>
    <lineage>
        <taxon>Bacteria</taxon>
        <taxon>Pseudomonadati</taxon>
        <taxon>Pseudomonadota</taxon>
        <taxon>Alphaproteobacteria</taxon>
        <taxon>Sphingomonadales</taxon>
        <taxon>Sphingomonadaceae</taxon>
        <taxon>Sphingomonas</taxon>
    </lineage>
</organism>
<dbReference type="PIRSF" id="PIRSF024492">
    <property type="entry name" value="UCP024492"/>
    <property type="match status" value="1"/>
</dbReference>
<dbReference type="EMBL" id="BAABBM010000001">
    <property type="protein sequence ID" value="GAA3903753.1"/>
    <property type="molecule type" value="Genomic_DNA"/>
</dbReference>
<name>A0ABP7LKM5_9SPHN</name>
<evidence type="ECO:0000313" key="2">
    <source>
        <dbReference type="Proteomes" id="UP001500827"/>
    </source>
</evidence>
<dbReference type="InterPro" id="IPR007438">
    <property type="entry name" value="DUF488"/>
</dbReference>
<accession>A0ABP7LKM5</accession>
<proteinExistence type="predicted"/>